<feature type="region of interest" description="Disordered" evidence="1">
    <location>
        <begin position="320"/>
        <end position="347"/>
    </location>
</feature>
<dbReference type="AlphaFoldDB" id="A0A9W7ZN05"/>
<feature type="signal peptide" evidence="2">
    <location>
        <begin position="1"/>
        <end position="18"/>
    </location>
</feature>
<dbReference type="OrthoDB" id="2342176at2759"/>
<evidence type="ECO:0000256" key="1">
    <source>
        <dbReference type="SAM" id="MobiDB-lite"/>
    </source>
</evidence>
<dbReference type="PANTHER" id="PTHR36182">
    <property type="entry name" value="PROTEIN, PUTATIVE (AFU_ORTHOLOGUE AFUA_6G10930)-RELATED"/>
    <property type="match status" value="1"/>
</dbReference>
<keyword evidence="4" id="KW-1185">Reference proteome</keyword>
<proteinExistence type="predicted"/>
<feature type="compositionally biased region" description="Low complexity" evidence="1">
    <location>
        <begin position="213"/>
        <end position="235"/>
    </location>
</feature>
<reference evidence="3" key="1">
    <citation type="submission" date="2022-07" db="EMBL/GenBank/DDBJ databases">
        <title>Phylogenomic reconstructions and comparative analyses of Kickxellomycotina fungi.</title>
        <authorList>
            <person name="Reynolds N.K."/>
            <person name="Stajich J.E."/>
            <person name="Barry K."/>
            <person name="Grigoriev I.V."/>
            <person name="Crous P."/>
            <person name="Smith M.E."/>
        </authorList>
    </citation>
    <scope>NUCLEOTIDE SEQUENCE</scope>
    <source>
        <strain evidence="3">RSA 861</strain>
    </source>
</reference>
<dbReference type="Proteomes" id="UP001150569">
    <property type="component" value="Unassembled WGS sequence"/>
</dbReference>
<keyword evidence="2" id="KW-0732">Signal</keyword>
<organism evidence="3 4">
    <name type="scientific">Tieghemiomyces parasiticus</name>
    <dbReference type="NCBI Taxonomy" id="78921"/>
    <lineage>
        <taxon>Eukaryota</taxon>
        <taxon>Fungi</taxon>
        <taxon>Fungi incertae sedis</taxon>
        <taxon>Zoopagomycota</taxon>
        <taxon>Kickxellomycotina</taxon>
        <taxon>Dimargaritomycetes</taxon>
        <taxon>Dimargaritales</taxon>
        <taxon>Dimargaritaceae</taxon>
        <taxon>Tieghemiomyces</taxon>
    </lineage>
</organism>
<evidence type="ECO:0000313" key="3">
    <source>
        <dbReference type="EMBL" id="KAJ1908766.1"/>
    </source>
</evidence>
<name>A0A9W7ZN05_9FUNG</name>
<sequence length="428" mass="42106">MYKSIVLTLSALVASTMAHMKPDSPCMRGSPLASCGYSTPDYSLSSPIGSGGSANFPLCHHTQPYPKAVATFAAGSSIPVSFAAGGAIHGGGHCEFSLSYDGGKTFVVIQTILKTCFLGGQTFSVPIPQSAPSGSNVVFAWSWVNAIGNREFYMTCSDIAITGSSGGSITGPPMITPNYGSGPTIGEFGNGGDDGSQYYTGRTNIVVTGSGGSSPAAGSDNSNAPGASNSSAAYGVSAPSAVPSTLDTAGGAGYPVSAPVSAPVVAATSAVAVPSPSTPVVGGADYIRNGASIATTMATAPTGDSDYSSSAPAPVVTSVVGDSDNGVVSVPTPSSTGGNTNGNGSSPWSCESVGVSANVLVQANDKRFTVPCSTGLVCLTTGDGIPYCGFPAQSNAPAVSVPVPVPSANSGYIVSGPQPTTSPVAAYD</sequence>
<feature type="region of interest" description="Disordered" evidence="1">
    <location>
        <begin position="210"/>
        <end position="238"/>
    </location>
</feature>
<dbReference type="EMBL" id="JANBPT010001326">
    <property type="protein sequence ID" value="KAJ1908766.1"/>
    <property type="molecule type" value="Genomic_DNA"/>
</dbReference>
<evidence type="ECO:0000313" key="4">
    <source>
        <dbReference type="Proteomes" id="UP001150569"/>
    </source>
</evidence>
<protein>
    <submittedName>
        <fullName evidence="3">Uncharacterized protein</fullName>
    </submittedName>
</protein>
<gene>
    <name evidence="3" type="ORF">IWQ60_011541</name>
</gene>
<dbReference type="PANTHER" id="PTHR36182:SF2">
    <property type="entry name" value="LYTIC POLYSACCHARIDE MONOOXYGENASE"/>
    <property type="match status" value="1"/>
</dbReference>
<dbReference type="Gene3D" id="2.70.50.70">
    <property type="match status" value="1"/>
</dbReference>
<comment type="caution">
    <text evidence="3">The sequence shown here is derived from an EMBL/GenBank/DDBJ whole genome shotgun (WGS) entry which is preliminary data.</text>
</comment>
<accession>A0A9W7ZN05</accession>
<feature type="chain" id="PRO_5040983615" evidence="2">
    <location>
        <begin position="19"/>
        <end position="428"/>
    </location>
</feature>
<evidence type="ECO:0000256" key="2">
    <source>
        <dbReference type="SAM" id="SignalP"/>
    </source>
</evidence>